<keyword evidence="2" id="KW-1185">Reference proteome</keyword>
<accession>A0A317ZKN3</accession>
<gene>
    <name evidence="1" type="ORF">CTB96_09920</name>
</gene>
<comment type="caution">
    <text evidence="1">The sequence shown here is derived from an EMBL/GenBank/DDBJ whole genome shotgun (WGS) entry which is preliminary data.</text>
</comment>
<dbReference type="Proteomes" id="UP000246722">
    <property type="component" value="Unassembled WGS sequence"/>
</dbReference>
<evidence type="ECO:0000313" key="2">
    <source>
        <dbReference type="Proteomes" id="UP000246722"/>
    </source>
</evidence>
<sequence>MVVGARVDDFGGARFGIAATRGPIKAVVGLEHTILTALSNMLRTGEPCLDLAVDNFTNLLYRKAVSLVAVLDEPGPRCRVEGRPSRFRYLKGGVLHRWRLAYKPDRCYFSTIT</sequence>
<dbReference type="AlphaFoldDB" id="A0A317ZKN3"/>
<reference evidence="1 2" key="1">
    <citation type="submission" date="2018-05" db="EMBL/GenBank/DDBJ databases">
        <title>Genetic diversity of glacier-inhabiting Cryobacterium bacteria in China and description of Cryobacterium mengkeensis sp. nov. and Arthrobacter glacialis sp. nov.</title>
        <authorList>
            <person name="Liu Q."/>
            <person name="Xin Y.-H."/>
        </authorList>
    </citation>
    <scope>NUCLEOTIDE SEQUENCE [LARGE SCALE GENOMIC DNA]</scope>
    <source>
        <strain evidence="1 2">SK-1</strain>
    </source>
</reference>
<name>A0A317ZKN3_9MICO</name>
<dbReference type="EMBL" id="QHLY01000012">
    <property type="protein sequence ID" value="PXA67082.1"/>
    <property type="molecule type" value="Genomic_DNA"/>
</dbReference>
<evidence type="ECO:0000313" key="1">
    <source>
        <dbReference type="EMBL" id="PXA67082.1"/>
    </source>
</evidence>
<protein>
    <submittedName>
        <fullName evidence="1">Uncharacterized protein</fullName>
    </submittedName>
</protein>
<proteinExistence type="predicted"/>
<organism evidence="1 2">
    <name type="scientific">Cryobacterium arcticum</name>
    <dbReference type="NCBI Taxonomy" id="670052"/>
    <lineage>
        <taxon>Bacteria</taxon>
        <taxon>Bacillati</taxon>
        <taxon>Actinomycetota</taxon>
        <taxon>Actinomycetes</taxon>
        <taxon>Micrococcales</taxon>
        <taxon>Microbacteriaceae</taxon>
        <taxon>Cryobacterium</taxon>
    </lineage>
</organism>